<name>C5DMU2_LACTC</name>
<dbReference type="HOGENOM" id="CLU_024706_1_0_1"/>
<dbReference type="EMBL" id="CU928171">
    <property type="protein sequence ID" value="CAR25103.1"/>
    <property type="molecule type" value="Genomic_DNA"/>
</dbReference>
<dbReference type="GO" id="GO:0006361">
    <property type="term" value="P:transcription initiation at RNA polymerase I promoter"/>
    <property type="evidence" value="ECO:0007669"/>
    <property type="project" value="TreeGrafter"/>
</dbReference>
<dbReference type="RefSeq" id="XP_002555540.1">
    <property type="nucleotide sequence ID" value="XM_002555494.1"/>
</dbReference>
<dbReference type="GO" id="GO:0042790">
    <property type="term" value="P:nucleolar large rRNA transcription by RNA polymerase I"/>
    <property type="evidence" value="ECO:0007669"/>
    <property type="project" value="InterPro"/>
</dbReference>
<dbReference type="KEGG" id="lth:KLTH0G11638g"/>
<reference evidence="1 2" key="1">
    <citation type="journal article" date="2009" name="Genome Res.">
        <title>Comparative genomics of protoploid Saccharomycetaceae.</title>
        <authorList>
            <consortium name="The Genolevures Consortium"/>
            <person name="Souciet J.-L."/>
            <person name="Dujon B."/>
            <person name="Gaillardin C."/>
            <person name="Johnston M."/>
            <person name="Baret P.V."/>
            <person name="Cliften P."/>
            <person name="Sherman D.J."/>
            <person name="Weissenbach J."/>
            <person name="Westhof E."/>
            <person name="Wincker P."/>
            <person name="Jubin C."/>
            <person name="Poulain J."/>
            <person name="Barbe V."/>
            <person name="Segurens B."/>
            <person name="Artiguenave F."/>
            <person name="Anthouard V."/>
            <person name="Vacherie B."/>
            <person name="Val M.-E."/>
            <person name="Fulton R.S."/>
            <person name="Minx P."/>
            <person name="Wilson R."/>
            <person name="Durrens P."/>
            <person name="Jean G."/>
            <person name="Marck C."/>
            <person name="Martin T."/>
            <person name="Nikolski M."/>
            <person name="Rolland T."/>
            <person name="Seret M.-L."/>
            <person name="Casaregola S."/>
            <person name="Despons L."/>
            <person name="Fairhead C."/>
            <person name="Fischer G."/>
            <person name="Lafontaine I."/>
            <person name="Leh V."/>
            <person name="Lemaire M."/>
            <person name="de Montigny J."/>
            <person name="Neuveglise C."/>
            <person name="Thierry A."/>
            <person name="Blanc-Lenfle I."/>
            <person name="Bleykasten C."/>
            <person name="Diffels J."/>
            <person name="Fritsch E."/>
            <person name="Frangeul L."/>
            <person name="Goeffon A."/>
            <person name="Jauniaux N."/>
            <person name="Kachouri-Lafond R."/>
            <person name="Payen C."/>
            <person name="Potier S."/>
            <person name="Pribylova L."/>
            <person name="Ozanne C."/>
            <person name="Richard G.-F."/>
            <person name="Sacerdot C."/>
            <person name="Straub M.-L."/>
            <person name="Talla E."/>
        </authorList>
    </citation>
    <scope>NUCLEOTIDE SEQUENCE [LARGE SCALE GENOMIC DNA]</scope>
    <source>
        <strain evidence="2">ATCC 56472 / CBS 6340 / NRRL Y-8284</strain>
    </source>
</reference>
<organism evidence="1 2">
    <name type="scientific">Lachancea thermotolerans (strain ATCC 56472 / CBS 6340 / NRRL Y-8284)</name>
    <name type="common">Yeast</name>
    <name type="synonym">Kluyveromyces thermotolerans</name>
    <dbReference type="NCBI Taxonomy" id="559295"/>
    <lineage>
        <taxon>Eukaryota</taxon>
        <taxon>Fungi</taxon>
        <taxon>Dikarya</taxon>
        <taxon>Ascomycota</taxon>
        <taxon>Saccharomycotina</taxon>
        <taxon>Saccharomycetes</taxon>
        <taxon>Saccharomycetales</taxon>
        <taxon>Saccharomycetaceae</taxon>
        <taxon>Lachancea</taxon>
    </lineage>
</organism>
<evidence type="ECO:0000313" key="2">
    <source>
        <dbReference type="Proteomes" id="UP000002036"/>
    </source>
</evidence>
<gene>
    <name evidence="1" type="ordered locus">KLTH0G11638g</name>
</gene>
<dbReference type="AlphaFoldDB" id="C5DMU2"/>
<dbReference type="STRING" id="559295.C5DMU2"/>
<dbReference type="PANTHER" id="PTHR28079:SF1">
    <property type="entry name" value="RNA POLYMERASE I-SPECIFIC TRANSCRIPTION INITIATION FACTOR RRN5"/>
    <property type="match status" value="1"/>
</dbReference>
<keyword evidence="2" id="KW-1185">Reference proteome</keyword>
<dbReference type="GO" id="GO:0000182">
    <property type="term" value="F:rDNA binding"/>
    <property type="evidence" value="ECO:0007669"/>
    <property type="project" value="TreeGrafter"/>
</dbReference>
<dbReference type="FunCoup" id="C5DMU2">
    <property type="interactions" value="47"/>
</dbReference>
<sequence>MLIKEHWTSAAKTMDVEGHNVLADYFAVYNNELKEFMDPLSRSSELAGSFVHTKSRVKWVDAENNKDDENRHLLIEENERSSEEDEDEIQNEELGVFWSAEEKELFFHHLSRSSIHRLEEWHMHLPEKSKFEIIAYYQVLKNNLIKLKQLDSKRHGRILPKVDLPIAYEMDEFFVDLEEEMSCKAEQKLQLLQELPGDTLEMQEADENALINLKNWDKRWGPMYSRHGIEECQPACRQALPMSEQSLRHLEECARSYLRRLLWFTVLSQLETQHVPSSFFKEDAGLSGGEQEVNDYDGVTVNSGGKTHFPQIISRDKVLKGLSVMRQEGLVAPTLAEAVLSTLQKFNIQHEEGRLFRTTQVASGVIPRILEHAEAAHDLELYGRVASDEHAVSSTVGEDLFLHIHKKLFNLNGRRADSDPFVECDKLDIINNPLEQELCDEETRNLDARDMYRSRKYQHAMLSFLQGGHAPLKRVAIQVPDVEPPRKSRIPHWLHREFQFE</sequence>
<accession>C5DMU2</accession>
<dbReference type="GO" id="GO:0001181">
    <property type="term" value="F:RNA polymerase I general transcription initiation factor activity"/>
    <property type="evidence" value="ECO:0007669"/>
    <property type="project" value="TreeGrafter"/>
</dbReference>
<dbReference type="PANTHER" id="PTHR28079">
    <property type="entry name" value="RNA POLYMERASE I-SPECIFIC TRANSCRIPTION INITIATION FACTOR RRN5"/>
    <property type="match status" value="1"/>
</dbReference>
<dbReference type="eggNOG" id="ENOG502RY38">
    <property type="taxonomic scope" value="Eukaryota"/>
</dbReference>
<dbReference type="InParanoid" id="C5DMU2"/>
<dbReference type="OMA" id="HCLSRYS"/>
<evidence type="ECO:0000313" key="1">
    <source>
        <dbReference type="EMBL" id="CAR25103.1"/>
    </source>
</evidence>
<dbReference type="GeneID" id="8293819"/>
<dbReference type="GO" id="GO:0000500">
    <property type="term" value="C:RNA polymerase I upstream activating factor complex"/>
    <property type="evidence" value="ECO:0007669"/>
    <property type="project" value="InterPro"/>
</dbReference>
<proteinExistence type="predicted"/>
<dbReference type="OrthoDB" id="2240312at2759"/>
<dbReference type="InterPro" id="IPR039601">
    <property type="entry name" value="Rrn5"/>
</dbReference>
<protein>
    <submittedName>
        <fullName evidence="1">KLTH0G11638p</fullName>
    </submittedName>
</protein>
<dbReference type="Proteomes" id="UP000002036">
    <property type="component" value="Chromosome G"/>
</dbReference>